<dbReference type="PRINTS" id="PR00691">
    <property type="entry name" value="ADHESINB"/>
</dbReference>
<dbReference type="PANTHER" id="PTHR42953">
    <property type="entry name" value="HIGH-AFFINITY ZINC UPTAKE SYSTEM PROTEIN ZNUA-RELATED"/>
    <property type="match status" value="1"/>
</dbReference>
<gene>
    <name evidence="8" type="ORF">M8523_11460</name>
</gene>
<evidence type="ECO:0000313" key="9">
    <source>
        <dbReference type="Proteomes" id="UP001165667"/>
    </source>
</evidence>
<dbReference type="EMBL" id="JAMOIM010000006">
    <property type="protein sequence ID" value="MCW6508635.1"/>
    <property type="molecule type" value="Genomic_DNA"/>
</dbReference>
<keyword evidence="3 6" id="KW-0813">Transport</keyword>
<comment type="similarity">
    <text evidence="2 6">Belongs to the bacterial solute-binding protein 9 family.</text>
</comment>
<proteinExistence type="inferred from homology"/>
<evidence type="ECO:0000256" key="2">
    <source>
        <dbReference type="ARBA" id="ARBA00011028"/>
    </source>
</evidence>
<organism evidence="8 9">
    <name type="scientific">Lichenifustis flavocetrariae</name>
    <dbReference type="NCBI Taxonomy" id="2949735"/>
    <lineage>
        <taxon>Bacteria</taxon>
        <taxon>Pseudomonadati</taxon>
        <taxon>Pseudomonadota</taxon>
        <taxon>Alphaproteobacteria</taxon>
        <taxon>Hyphomicrobiales</taxon>
        <taxon>Lichenihabitantaceae</taxon>
        <taxon>Lichenifustis</taxon>
    </lineage>
</organism>
<comment type="subcellular location">
    <subcellularLocation>
        <location evidence="1">Cell envelope</location>
    </subcellularLocation>
</comment>
<protein>
    <submittedName>
        <fullName evidence="8">Zinc ABC transporter substrate-binding protein</fullName>
    </submittedName>
</protein>
<dbReference type="Proteomes" id="UP001165667">
    <property type="component" value="Unassembled WGS sequence"/>
</dbReference>
<dbReference type="GO" id="GO:0046872">
    <property type="term" value="F:metal ion binding"/>
    <property type="evidence" value="ECO:0007669"/>
    <property type="project" value="UniProtKB-KW"/>
</dbReference>
<accession>A0AA41Z1F8</accession>
<dbReference type="InterPro" id="IPR050492">
    <property type="entry name" value="Bact_metal-bind_prot9"/>
</dbReference>
<dbReference type="GO" id="GO:0030001">
    <property type="term" value="P:metal ion transport"/>
    <property type="evidence" value="ECO:0007669"/>
    <property type="project" value="InterPro"/>
</dbReference>
<reference evidence="8" key="1">
    <citation type="submission" date="2022-05" db="EMBL/GenBank/DDBJ databases">
        <authorList>
            <person name="Pankratov T."/>
        </authorList>
    </citation>
    <scope>NUCLEOTIDE SEQUENCE</scope>
    <source>
        <strain evidence="8">BP6-180914</strain>
    </source>
</reference>
<dbReference type="PRINTS" id="PR00690">
    <property type="entry name" value="ADHESNFAMILY"/>
</dbReference>
<evidence type="ECO:0000256" key="6">
    <source>
        <dbReference type="RuleBase" id="RU003512"/>
    </source>
</evidence>
<dbReference type="RefSeq" id="WP_282585003.1">
    <property type="nucleotide sequence ID" value="NZ_JAMOIM010000006.1"/>
</dbReference>
<keyword evidence="4" id="KW-0479">Metal-binding</keyword>
<name>A0AA41Z1F8_9HYPH</name>
<evidence type="ECO:0000313" key="8">
    <source>
        <dbReference type="EMBL" id="MCW6508635.1"/>
    </source>
</evidence>
<evidence type="ECO:0000256" key="3">
    <source>
        <dbReference type="ARBA" id="ARBA00022448"/>
    </source>
</evidence>
<dbReference type="InterPro" id="IPR006127">
    <property type="entry name" value="ZnuA-like"/>
</dbReference>
<evidence type="ECO:0000256" key="5">
    <source>
        <dbReference type="ARBA" id="ARBA00022729"/>
    </source>
</evidence>
<dbReference type="GO" id="GO:0030313">
    <property type="term" value="C:cell envelope"/>
    <property type="evidence" value="ECO:0007669"/>
    <property type="project" value="UniProtKB-SubCell"/>
</dbReference>
<dbReference type="Pfam" id="PF01297">
    <property type="entry name" value="ZnuA"/>
    <property type="match status" value="1"/>
</dbReference>
<dbReference type="PANTHER" id="PTHR42953:SF1">
    <property type="entry name" value="METAL-BINDING PROTEIN HI_0362-RELATED"/>
    <property type="match status" value="1"/>
</dbReference>
<feature type="chain" id="PRO_5041421788" evidence="7">
    <location>
        <begin position="22"/>
        <end position="302"/>
    </location>
</feature>
<evidence type="ECO:0000256" key="4">
    <source>
        <dbReference type="ARBA" id="ARBA00022723"/>
    </source>
</evidence>
<dbReference type="AlphaFoldDB" id="A0AA41Z1F8"/>
<feature type="signal peptide" evidence="7">
    <location>
        <begin position="1"/>
        <end position="21"/>
    </location>
</feature>
<dbReference type="InterPro" id="IPR006129">
    <property type="entry name" value="AdhesinB"/>
</dbReference>
<dbReference type="InterPro" id="IPR006128">
    <property type="entry name" value="Lipoprotein_PsaA-like"/>
</dbReference>
<keyword evidence="5 7" id="KW-0732">Signal</keyword>
<dbReference type="GO" id="GO:0007155">
    <property type="term" value="P:cell adhesion"/>
    <property type="evidence" value="ECO:0007669"/>
    <property type="project" value="InterPro"/>
</dbReference>
<dbReference type="SUPFAM" id="SSF53807">
    <property type="entry name" value="Helical backbone' metal receptor"/>
    <property type="match status" value="1"/>
</dbReference>
<comment type="caution">
    <text evidence="8">The sequence shown here is derived from an EMBL/GenBank/DDBJ whole genome shotgun (WGS) entry which is preliminary data.</text>
</comment>
<evidence type="ECO:0000256" key="7">
    <source>
        <dbReference type="SAM" id="SignalP"/>
    </source>
</evidence>
<sequence length="302" mass="32185">MLTRSLLAGAALTVTTTLALATPAAARTLEAVASFTVLADMVRQVGGDHVHVVSLVPPNGDPHEFEPTPDDAKLLKTADVVFTSGLGLEGWFGRLAKAAGYQGKPVIASDGIKTRAMQEDGRTIIDPHAWNSIPNALIYVADITKALSKTDPEDAAAFEANAARYSAQLKDLDSYARREIDAVPQAQRKVLTTHDALSYFGAAYHVTFISPLGFSTENEPSAAQVAAVIRQIKAQHVGSYFFENSNDPRLVKQIAEATGAQPGGELYVEALSPPDGPAATYADMFKYDVDRLVAGMKTTPKS</sequence>
<dbReference type="Gene3D" id="3.40.50.1980">
    <property type="entry name" value="Nitrogenase molybdenum iron protein domain"/>
    <property type="match status" value="2"/>
</dbReference>
<evidence type="ECO:0000256" key="1">
    <source>
        <dbReference type="ARBA" id="ARBA00004196"/>
    </source>
</evidence>
<keyword evidence="9" id="KW-1185">Reference proteome</keyword>